<reference evidence="2 3" key="1">
    <citation type="submission" date="2019-12" db="EMBL/GenBank/DDBJ databases">
        <title>Genomic-based taxomic classification of the family Erythrobacteraceae.</title>
        <authorList>
            <person name="Xu L."/>
        </authorList>
    </citation>
    <scope>NUCLEOTIDE SEQUENCE [LARGE SCALE GENOMIC DNA]</scope>
    <source>
        <strain evidence="2 3">KEMB 9005-328</strain>
    </source>
</reference>
<dbReference type="PANTHER" id="PTHR38442">
    <property type="entry name" value="INNER MEMBRANE PROTEIN-RELATED"/>
    <property type="match status" value="1"/>
</dbReference>
<dbReference type="InterPro" id="IPR007383">
    <property type="entry name" value="DUF445"/>
</dbReference>
<keyword evidence="1" id="KW-1133">Transmembrane helix</keyword>
<organism evidence="2 3">
    <name type="scientific">Qipengyuania algicida</name>
    <dbReference type="NCBI Taxonomy" id="1836209"/>
    <lineage>
        <taxon>Bacteria</taxon>
        <taxon>Pseudomonadati</taxon>
        <taxon>Pseudomonadota</taxon>
        <taxon>Alphaproteobacteria</taxon>
        <taxon>Sphingomonadales</taxon>
        <taxon>Erythrobacteraceae</taxon>
        <taxon>Qipengyuania</taxon>
    </lineage>
</organism>
<evidence type="ECO:0000313" key="3">
    <source>
        <dbReference type="Proteomes" id="UP000439780"/>
    </source>
</evidence>
<dbReference type="RefSeq" id="WP_160752231.1">
    <property type="nucleotide sequence ID" value="NZ_WTYA01000002.1"/>
</dbReference>
<protein>
    <submittedName>
        <fullName evidence="2">DUF445 family protein</fullName>
    </submittedName>
</protein>
<dbReference type="PANTHER" id="PTHR38442:SF1">
    <property type="entry name" value="INNER MEMBRANE PROTEIN"/>
    <property type="match status" value="1"/>
</dbReference>
<feature type="transmembrane region" description="Helical" evidence="1">
    <location>
        <begin position="7"/>
        <end position="25"/>
    </location>
</feature>
<keyword evidence="3" id="KW-1185">Reference proteome</keyword>
<comment type="caution">
    <text evidence="2">The sequence shown here is derived from an EMBL/GenBank/DDBJ whole genome shotgun (WGS) entry which is preliminary data.</text>
</comment>
<dbReference type="Proteomes" id="UP000439780">
    <property type="component" value="Unassembled WGS sequence"/>
</dbReference>
<sequence>MRRTATGMLLLMAMIFIATGRYLGVHPAMGYLHAFAEAAMVGGLADWFAVTALFRRPLGLPIPHTAIIPQNKDRIADTMAGFLRDNFLTPAVVARRMRLMNLAHAVGSYLAEPDKRGQSRVRAGAGELLVEVLQSLDPERLGNQVRGALASGLERLPVAPLLGRMMEAMIADGRHRPLIDSIIRWAGLVLEDNEEMVRDIIHQRANALLRFTGLDERLANSVLDGLYKLLAEVLVDPEHPLRAKVEEGLHNLARDLREDPAMQEKVEGMKRELLANPAVADWWQGVWERLRQSFIAMLRGEDGPGSDALSGLVGSFSELGGALRDDPRLQHQVNRFARRTAVGIASRYGDQIVQLVSETVKRWDAETVTARIEGAVGRDLQFIRMNGTLVGGLVGVTIHGASTLAG</sequence>
<evidence type="ECO:0000313" key="2">
    <source>
        <dbReference type="EMBL" id="MXP27938.1"/>
    </source>
</evidence>
<evidence type="ECO:0000256" key="1">
    <source>
        <dbReference type="SAM" id="Phobius"/>
    </source>
</evidence>
<dbReference type="OrthoDB" id="9769590at2"/>
<dbReference type="EMBL" id="WTYA01000002">
    <property type="protein sequence ID" value="MXP27938.1"/>
    <property type="molecule type" value="Genomic_DNA"/>
</dbReference>
<dbReference type="AlphaFoldDB" id="A0A845ALP3"/>
<dbReference type="Pfam" id="PF04286">
    <property type="entry name" value="DUF445"/>
    <property type="match status" value="1"/>
</dbReference>
<gene>
    <name evidence="2" type="ORF">GRI58_03765</name>
</gene>
<name>A0A845ALP3_9SPHN</name>
<proteinExistence type="predicted"/>
<keyword evidence="1" id="KW-0812">Transmembrane</keyword>
<keyword evidence="1" id="KW-0472">Membrane</keyword>
<accession>A0A845ALP3</accession>
<dbReference type="GO" id="GO:0005886">
    <property type="term" value="C:plasma membrane"/>
    <property type="evidence" value="ECO:0007669"/>
    <property type="project" value="TreeGrafter"/>
</dbReference>